<name>A0A1G7PTD7_9EURY</name>
<evidence type="ECO:0000313" key="2">
    <source>
        <dbReference type="Proteomes" id="UP000199076"/>
    </source>
</evidence>
<dbReference type="EMBL" id="FNBK01000011">
    <property type="protein sequence ID" value="SDF89491.1"/>
    <property type="molecule type" value="Genomic_DNA"/>
</dbReference>
<protein>
    <submittedName>
        <fullName evidence="1">Uncharacterized protein</fullName>
    </submittedName>
</protein>
<evidence type="ECO:0000313" key="1">
    <source>
        <dbReference type="EMBL" id="SDF89491.1"/>
    </source>
</evidence>
<organism evidence="1 2">
    <name type="scientific">Halorientalis regularis</name>
    <dbReference type="NCBI Taxonomy" id="660518"/>
    <lineage>
        <taxon>Archaea</taxon>
        <taxon>Methanobacteriati</taxon>
        <taxon>Methanobacteriota</taxon>
        <taxon>Stenosarchaea group</taxon>
        <taxon>Halobacteria</taxon>
        <taxon>Halobacteriales</taxon>
        <taxon>Haloarculaceae</taxon>
        <taxon>Halorientalis</taxon>
    </lineage>
</organism>
<gene>
    <name evidence="1" type="ORF">SAMN05216218_1118</name>
</gene>
<sequence>MTEAVSTQPDANYDLLVDNFEVVEPGTTVARSDRGEYVADSSFVPILMSETGYDDILGYKGAVAGETLSSARNAWGVSPTPRN</sequence>
<dbReference type="AlphaFoldDB" id="A0A1G7PTD7"/>
<reference evidence="2" key="1">
    <citation type="submission" date="2016-10" db="EMBL/GenBank/DDBJ databases">
        <authorList>
            <person name="Varghese N."/>
            <person name="Submissions S."/>
        </authorList>
    </citation>
    <scope>NUCLEOTIDE SEQUENCE [LARGE SCALE GENOMIC DNA]</scope>
    <source>
        <strain evidence="2">IBRC-M 10760</strain>
    </source>
</reference>
<dbReference type="Proteomes" id="UP000199076">
    <property type="component" value="Unassembled WGS sequence"/>
</dbReference>
<proteinExistence type="predicted"/>
<accession>A0A1G7PTD7</accession>
<keyword evidence="2" id="KW-1185">Reference proteome</keyword>